<feature type="transmembrane region" description="Helical" evidence="2">
    <location>
        <begin position="176"/>
        <end position="206"/>
    </location>
</feature>
<dbReference type="Pfam" id="PF02405">
    <property type="entry name" value="MlaE"/>
    <property type="match status" value="1"/>
</dbReference>
<feature type="transmembrane region" description="Helical" evidence="2">
    <location>
        <begin position="261"/>
        <end position="285"/>
    </location>
</feature>
<evidence type="ECO:0000256" key="2">
    <source>
        <dbReference type="SAM" id="Phobius"/>
    </source>
</evidence>
<dbReference type="AlphaFoldDB" id="A0A7Y9J8T4"/>
<dbReference type="GO" id="GO:0043190">
    <property type="term" value="C:ATP-binding cassette (ABC) transporter complex"/>
    <property type="evidence" value="ECO:0007669"/>
    <property type="project" value="InterPro"/>
</dbReference>
<name>A0A7Y9J8T4_9PSEU</name>
<keyword evidence="2" id="KW-1133">Transmembrane helix</keyword>
<gene>
    <name evidence="3" type="ORF">BJ983_004886</name>
</gene>
<feature type="transmembrane region" description="Helical" evidence="2">
    <location>
        <begin position="130"/>
        <end position="150"/>
    </location>
</feature>
<dbReference type="InterPro" id="IPR030802">
    <property type="entry name" value="Permease_MalE"/>
</dbReference>
<feature type="region of interest" description="Disordered" evidence="1">
    <location>
        <begin position="1"/>
        <end position="31"/>
    </location>
</feature>
<dbReference type="GO" id="GO:0005548">
    <property type="term" value="F:phospholipid transporter activity"/>
    <property type="evidence" value="ECO:0007669"/>
    <property type="project" value="TreeGrafter"/>
</dbReference>
<keyword evidence="4" id="KW-1185">Reference proteome</keyword>
<evidence type="ECO:0000313" key="3">
    <source>
        <dbReference type="EMBL" id="NYD38784.1"/>
    </source>
</evidence>
<keyword evidence="2" id="KW-0472">Membrane</keyword>
<keyword evidence="2" id="KW-0812">Transmembrane</keyword>
<protein>
    <submittedName>
        <fullName evidence="3">Phospholipid/cholesterol/gamma-HCH transport system permease protein</fullName>
    </submittedName>
</protein>
<dbReference type="RefSeq" id="WP_343054338.1">
    <property type="nucleotide sequence ID" value="NZ_BAABHP010000005.1"/>
</dbReference>
<accession>A0A7Y9J8T4</accession>
<dbReference type="PANTHER" id="PTHR30188:SF4">
    <property type="entry name" value="PROTEIN TRIGALACTOSYLDIACYLGLYCEROL 1, CHLOROPLASTIC"/>
    <property type="match status" value="1"/>
</dbReference>
<dbReference type="PANTHER" id="PTHR30188">
    <property type="entry name" value="ABC TRANSPORTER PERMEASE PROTEIN-RELATED"/>
    <property type="match status" value="1"/>
</dbReference>
<reference evidence="3 4" key="1">
    <citation type="submission" date="2020-07" db="EMBL/GenBank/DDBJ databases">
        <title>Sequencing the genomes of 1000 actinobacteria strains.</title>
        <authorList>
            <person name="Klenk H.-P."/>
        </authorList>
    </citation>
    <scope>NUCLEOTIDE SEQUENCE [LARGE SCALE GENOMIC DNA]</scope>
    <source>
        <strain evidence="3 4">DSM 45772</strain>
    </source>
</reference>
<comment type="caution">
    <text evidence="3">The sequence shown here is derived from an EMBL/GenBank/DDBJ whole genome shotgun (WGS) entry which is preliminary data.</text>
</comment>
<sequence length="295" mass="31269">MSTDTSRLDGGSVPGTAGAIPDTRERSSTLTPPRWIGKSLDPLVTIGEIFRLGFRVFGMAIRQPYGYWADTRDQSYSILKLCWFPMAVATFGFGFGAPGLSGGAIFHIFGIPSRLGSFFVFASIREFAPFIDGMVVAGVVGTAVTADLGARKIREELDAMEVLGVDPVRTLVLPRVLAITFMTAIFDIMALIMGLVSGYLAAGPVFGANLPAYIASMYDLLNLPDVIASLGKAAVFGLVIGVVSTYMGLNVKGGSIGVGRAVNQSVVIAFAGVWIVNFVFTSLLLGLSPSLYVFK</sequence>
<feature type="transmembrane region" description="Helical" evidence="2">
    <location>
        <begin position="226"/>
        <end position="249"/>
    </location>
</feature>
<feature type="transmembrane region" description="Helical" evidence="2">
    <location>
        <begin position="81"/>
        <end position="110"/>
    </location>
</feature>
<proteinExistence type="predicted"/>
<evidence type="ECO:0000256" key="1">
    <source>
        <dbReference type="SAM" id="MobiDB-lite"/>
    </source>
</evidence>
<evidence type="ECO:0000313" key="4">
    <source>
        <dbReference type="Proteomes" id="UP000535890"/>
    </source>
</evidence>
<organism evidence="3 4">
    <name type="scientific">Actinomycetospora corticicola</name>
    <dbReference type="NCBI Taxonomy" id="663602"/>
    <lineage>
        <taxon>Bacteria</taxon>
        <taxon>Bacillati</taxon>
        <taxon>Actinomycetota</taxon>
        <taxon>Actinomycetes</taxon>
        <taxon>Pseudonocardiales</taxon>
        <taxon>Pseudonocardiaceae</taxon>
        <taxon>Actinomycetospora</taxon>
    </lineage>
</organism>
<dbReference type="EMBL" id="JACCBN010000001">
    <property type="protein sequence ID" value="NYD38784.1"/>
    <property type="molecule type" value="Genomic_DNA"/>
</dbReference>
<dbReference type="Proteomes" id="UP000535890">
    <property type="component" value="Unassembled WGS sequence"/>
</dbReference>